<dbReference type="AlphaFoldDB" id="A0A1B7LI35"/>
<dbReference type="InterPro" id="IPR002912">
    <property type="entry name" value="ACT_dom"/>
</dbReference>
<evidence type="ECO:0000259" key="8">
    <source>
        <dbReference type="PROSITE" id="PS51671"/>
    </source>
</evidence>
<dbReference type="PANTHER" id="PTHR33778">
    <property type="entry name" value="PROTEIN MGTC"/>
    <property type="match status" value="1"/>
</dbReference>
<evidence type="ECO:0000256" key="6">
    <source>
        <dbReference type="ARBA" id="ARBA00023136"/>
    </source>
</evidence>
<evidence type="ECO:0000256" key="1">
    <source>
        <dbReference type="ARBA" id="ARBA00004651"/>
    </source>
</evidence>
<accession>A0A1B7LI35</accession>
<sequence length="224" mass="24129">MLTEREVIIRLALALVLGGLIGLERERLYVAIRTYSAGFRTHILVCVGAALAMIVSEGLHFQYKGDAARVAAQVISGIGFLGAGAILREGILVRGLTTAASLWVVACVGLAAGGGFYLAATLGTLLVLFALIILGALEDVVRNWRRQDTLSIVVGNQPGDVQMIGTVLKEFGIQVKRIDIQKIPESDRQLLEVAVTFPYRVNRVEVLNKLASLSGVHRVENQVL</sequence>
<keyword evidence="4 7" id="KW-0812">Transmembrane</keyword>
<evidence type="ECO:0000256" key="7">
    <source>
        <dbReference type="SAM" id="Phobius"/>
    </source>
</evidence>
<dbReference type="GO" id="GO:0005886">
    <property type="term" value="C:plasma membrane"/>
    <property type="evidence" value="ECO:0007669"/>
    <property type="project" value="UniProtKB-SubCell"/>
</dbReference>
<gene>
    <name evidence="9" type="ORF">A6M21_05150</name>
</gene>
<proteinExistence type="inferred from homology"/>
<comment type="similarity">
    <text evidence="2">Belongs to the MgtC/SapB family.</text>
</comment>
<dbReference type="STRING" id="1838280.A6M21_05150"/>
<dbReference type="SUPFAM" id="SSF55021">
    <property type="entry name" value="ACT-like"/>
    <property type="match status" value="1"/>
</dbReference>
<protein>
    <submittedName>
        <fullName evidence="9">MgtC/SapB transporter</fullName>
    </submittedName>
</protein>
<evidence type="ECO:0000256" key="5">
    <source>
        <dbReference type="ARBA" id="ARBA00022989"/>
    </source>
</evidence>
<feature type="transmembrane region" description="Helical" evidence="7">
    <location>
        <begin position="6"/>
        <end position="23"/>
    </location>
</feature>
<dbReference type="InterPro" id="IPR045865">
    <property type="entry name" value="ACT-like_dom_sf"/>
</dbReference>
<dbReference type="PANTHER" id="PTHR33778:SF1">
    <property type="entry name" value="MAGNESIUM TRANSPORTER YHID-RELATED"/>
    <property type="match status" value="1"/>
</dbReference>
<dbReference type="PROSITE" id="PS51671">
    <property type="entry name" value="ACT"/>
    <property type="match status" value="1"/>
</dbReference>
<dbReference type="InterPro" id="IPR003416">
    <property type="entry name" value="MgtC/SapB/SrpB/YhiD_fam"/>
</dbReference>
<feature type="transmembrane region" description="Helical" evidence="7">
    <location>
        <begin position="117"/>
        <end position="137"/>
    </location>
</feature>
<dbReference type="EMBL" id="LYVF01000047">
    <property type="protein sequence ID" value="OAT85863.1"/>
    <property type="molecule type" value="Genomic_DNA"/>
</dbReference>
<organism evidence="9 10">
    <name type="scientific">Desulfotomaculum copahuensis</name>
    <dbReference type="NCBI Taxonomy" id="1838280"/>
    <lineage>
        <taxon>Bacteria</taxon>
        <taxon>Bacillati</taxon>
        <taxon>Bacillota</taxon>
        <taxon>Clostridia</taxon>
        <taxon>Eubacteriales</taxon>
        <taxon>Desulfotomaculaceae</taxon>
        <taxon>Desulfotomaculum</taxon>
    </lineage>
</organism>
<dbReference type="InterPro" id="IPR049177">
    <property type="entry name" value="MgtC_SapB_SrpB_YhiD_N"/>
</dbReference>
<dbReference type="Proteomes" id="UP000078532">
    <property type="component" value="Unassembled WGS sequence"/>
</dbReference>
<comment type="subcellular location">
    <subcellularLocation>
        <location evidence="1">Cell membrane</location>
        <topology evidence="1">Multi-pass membrane protein</topology>
    </subcellularLocation>
</comment>
<dbReference type="RefSeq" id="WP_066666603.1">
    <property type="nucleotide sequence ID" value="NZ_LYVF01000047.1"/>
</dbReference>
<feature type="domain" description="ACT" evidence="8">
    <location>
        <begin position="149"/>
        <end position="224"/>
    </location>
</feature>
<keyword evidence="6 7" id="KW-0472">Membrane</keyword>
<reference evidence="9 10" key="1">
    <citation type="submission" date="2016-04" db="EMBL/GenBank/DDBJ databases">
        <authorList>
            <person name="Evans L.H."/>
            <person name="Alamgir A."/>
            <person name="Owens N."/>
            <person name="Weber N.D."/>
            <person name="Virtaneva K."/>
            <person name="Barbian K."/>
            <person name="Babar A."/>
            <person name="Rosenke K."/>
        </authorList>
    </citation>
    <scope>NUCLEOTIDE SEQUENCE [LARGE SCALE GENOMIC DNA]</scope>
    <source>
        <strain evidence="9 10">LMa1</strain>
    </source>
</reference>
<feature type="transmembrane region" description="Helical" evidence="7">
    <location>
        <begin position="92"/>
        <end position="111"/>
    </location>
</feature>
<keyword evidence="3" id="KW-1003">Cell membrane</keyword>
<name>A0A1B7LI35_9FIRM</name>
<dbReference type="PRINTS" id="PR01837">
    <property type="entry name" value="MGTCSAPBPROT"/>
</dbReference>
<keyword evidence="5 7" id="KW-1133">Transmembrane helix</keyword>
<comment type="caution">
    <text evidence="9">The sequence shown here is derived from an EMBL/GenBank/DDBJ whole genome shotgun (WGS) entry which is preliminary data.</text>
</comment>
<feature type="transmembrane region" description="Helical" evidence="7">
    <location>
        <begin position="35"/>
        <end position="55"/>
    </location>
</feature>
<evidence type="ECO:0000256" key="4">
    <source>
        <dbReference type="ARBA" id="ARBA00022692"/>
    </source>
</evidence>
<evidence type="ECO:0000313" key="10">
    <source>
        <dbReference type="Proteomes" id="UP000078532"/>
    </source>
</evidence>
<evidence type="ECO:0000256" key="3">
    <source>
        <dbReference type="ARBA" id="ARBA00022475"/>
    </source>
</evidence>
<keyword evidence="10" id="KW-1185">Reference proteome</keyword>
<evidence type="ECO:0000313" key="9">
    <source>
        <dbReference type="EMBL" id="OAT85863.1"/>
    </source>
</evidence>
<evidence type="ECO:0000256" key="2">
    <source>
        <dbReference type="ARBA" id="ARBA00009298"/>
    </source>
</evidence>
<dbReference type="Pfam" id="PF02308">
    <property type="entry name" value="MgtC"/>
    <property type="match status" value="1"/>
</dbReference>
<dbReference type="OrthoDB" id="9811198at2"/>